<dbReference type="SUPFAM" id="SSF53474">
    <property type="entry name" value="alpha/beta-Hydrolases"/>
    <property type="match status" value="1"/>
</dbReference>
<gene>
    <name evidence="5" type="ORF">HNR42_002737</name>
</gene>
<name>A0A841I4T3_9DEIO</name>
<dbReference type="Proteomes" id="UP000569951">
    <property type="component" value="Unassembled WGS sequence"/>
</dbReference>
<dbReference type="RefSeq" id="WP_246351555.1">
    <property type="nucleotide sequence ID" value="NZ_JACHHG010000010.1"/>
</dbReference>
<keyword evidence="1 5" id="KW-0378">Hydrolase</keyword>
<keyword evidence="2" id="KW-0442">Lipid degradation</keyword>
<dbReference type="InterPro" id="IPR029058">
    <property type="entry name" value="AB_hydrolase_fold"/>
</dbReference>
<sequence>MTTSTLAQTAPQLQFGPDFVYGDARLDAPELAARGSYQVGVRTLTVTHTDQLDVLKITDANPNPRYDRKLTLEVWYPAQLAAGQSERTEYHDVLGSGPNDPRRPNTPFRFPGRAARGAQPDTQGGPFPLVIVSHGYPGSRVLMTYLCEHLASRGFVVAAIDHAESTHGDKAGFASTLLNRPLDDLFVLNELARTDGPAAFLAGTLDANRTALVGYSMGGYGALNAAGAGFAPSAAKLPFAPAREALAVRTRGNPAFEASRDPRIKAAVLLAPWGGQAGFWDAEGLAGLQVPSLWIAGDQDDVSDYQGGIRKLFDGAVNSDRYLLLYRGARHNVAPNPAPFEANTHFDDYMHYSEPVWDSTRMNNINQHFVAAFLGKVLRGENTGAYLEVVEKSDDGRWSQNPDGSFGPNHSYWKGFKNRTAVGLELIHRPKR</sequence>
<comment type="caution">
    <text evidence="5">The sequence shown here is derived from an EMBL/GenBank/DDBJ whole genome shotgun (WGS) entry which is preliminary data.</text>
</comment>
<proteinExistence type="predicted"/>
<accession>A0A841I4T3</accession>
<reference evidence="5 6" key="1">
    <citation type="submission" date="2020-08" db="EMBL/GenBank/DDBJ databases">
        <title>Genomic Encyclopedia of Type Strains, Phase IV (KMG-IV): sequencing the most valuable type-strain genomes for metagenomic binning, comparative biology and taxonomic classification.</title>
        <authorList>
            <person name="Goeker M."/>
        </authorList>
    </citation>
    <scope>NUCLEOTIDE SEQUENCE [LARGE SCALE GENOMIC DNA]</scope>
    <source>
        <strain evidence="5 6">DSM 21458</strain>
    </source>
</reference>
<evidence type="ECO:0000259" key="4">
    <source>
        <dbReference type="Pfam" id="PF12740"/>
    </source>
</evidence>
<evidence type="ECO:0000313" key="6">
    <source>
        <dbReference type="Proteomes" id="UP000569951"/>
    </source>
</evidence>
<dbReference type="PANTHER" id="PTHR10272:SF0">
    <property type="entry name" value="PLATELET-ACTIVATING FACTOR ACETYLHYDROLASE"/>
    <property type="match status" value="1"/>
</dbReference>
<dbReference type="AlphaFoldDB" id="A0A841I4T3"/>
<evidence type="ECO:0000256" key="2">
    <source>
        <dbReference type="ARBA" id="ARBA00022963"/>
    </source>
</evidence>
<dbReference type="PANTHER" id="PTHR10272">
    <property type="entry name" value="PLATELET-ACTIVATING FACTOR ACETYLHYDROLASE"/>
    <property type="match status" value="1"/>
</dbReference>
<organism evidence="5 6">
    <name type="scientific">Deinobacterium chartae</name>
    <dbReference type="NCBI Taxonomy" id="521158"/>
    <lineage>
        <taxon>Bacteria</taxon>
        <taxon>Thermotogati</taxon>
        <taxon>Deinococcota</taxon>
        <taxon>Deinococci</taxon>
        <taxon>Deinococcales</taxon>
        <taxon>Deinococcaceae</taxon>
        <taxon>Deinobacterium</taxon>
    </lineage>
</organism>
<dbReference type="EMBL" id="JACHHG010000010">
    <property type="protein sequence ID" value="MBB6099299.1"/>
    <property type="molecule type" value="Genomic_DNA"/>
</dbReference>
<keyword evidence="6" id="KW-1185">Reference proteome</keyword>
<keyword evidence="3" id="KW-0443">Lipid metabolism</keyword>
<dbReference type="Gene3D" id="3.40.50.1820">
    <property type="entry name" value="alpha/beta hydrolase"/>
    <property type="match status" value="1"/>
</dbReference>
<dbReference type="GO" id="GO:0003847">
    <property type="term" value="F:1-alkyl-2-acetylglycerophosphocholine esterase activity"/>
    <property type="evidence" value="ECO:0007669"/>
    <property type="project" value="TreeGrafter"/>
</dbReference>
<feature type="domain" description="PET hydrolase/cutinase-like" evidence="4">
    <location>
        <begin position="120"/>
        <end position="241"/>
    </location>
</feature>
<evidence type="ECO:0000256" key="1">
    <source>
        <dbReference type="ARBA" id="ARBA00022801"/>
    </source>
</evidence>
<dbReference type="InterPro" id="IPR041127">
    <property type="entry name" value="PET_hydrolase/cutinase-like"/>
</dbReference>
<protein>
    <submittedName>
        <fullName evidence="5">Putative dienelactone hydrolase</fullName>
    </submittedName>
</protein>
<dbReference type="GO" id="GO:0016042">
    <property type="term" value="P:lipid catabolic process"/>
    <property type="evidence" value="ECO:0007669"/>
    <property type="project" value="UniProtKB-KW"/>
</dbReference>
<dbReference type="Pfam" id="PF12740">
    <property type="entry name" value="PETase"/>
    <property type="match status" value="1"/>
</dbReference>
<evidence type="ECO:0000313" key="5">
    <source>
        <dbReference type="EMBL" id="MBB6099299.1"/>
    </source>
</evidence>
<evidence type="ECO:0000256" key="3">
    <source>
        <dbReference type="ARBA" id="ARBA00023098"/>
    </source>
</evidence>